<dbReference type="InterPro" id="IPR050481">
    <property type="entry name" value="UDP-glycosyltransf_plant"/>
</dbReference>
<gene>
    <name evidence="4" type="ORF">RHSIM_Rhsim04G0082500</name>
</gene>
<dbReference type="CDD" id="cd03784">
    <property type="entry name" value="GT1_Gtf-like"/>
    <property type="match status" value="1"/>
</dbReference>
<keyword evidence="5" id="KW-1185">Reference proteome</keyword>
<evidence type="ECO:0000313" key="4">
    <source>
        <dbReference type="EMBL" id="KAF7145024.1"/>
    </source>
</evidence>
<dbReference type="GO" id="GO:0009813">
    <property type="term" value="P:flavonoid biosynthetic process"/>
    <property type="evidence" value="ECO:0007669"/>
    <property type="project" value="UniProtKB-KW"/>
</dbReference>
<sequence>MKTAAATVELVFIPFPATGHLVSTVEMAKQLVRRDHRLSITVLIIEMSFDKSKVSSSTQSQLLAAAAEERLKFVYLPQDEAALAGLVPGNVTGIIQMNKQHARDHVTKMVSTGSTRIAGFVIDLLCTPMMDVAAELGLPSYIFSTSNAAVLGLLFHFETLSREPNRDIAELKDSDVELAVPGFVNSVPAKVLPSVLLEKESVFINIAKRMRESKGIMVNTFAELESNAVRSLAEGDKVPPVYSVGAVIHLVKDKNEEAMEIMRWLDNQPPSSVVFLCFGSMGSFEGDQLIVSTSLQLRQIAQALEQSGHRFLWSVRQPPPKGKREIPGEYRDLNHVLPEGFLERTTEIGKVIGWAPQAAVLTHTAVRGFVSHCGWNSILESLWCGVPVATWPMYAKQQLNAFQLVKELGLAVEIKLDYNKDFRQNGTEVVLVTAEEIEIGIKKLMESGNECGEKIKQRVKEMSEKSKIAVVEGGSSYRSIGLLIEEFMKNILIN</sequence>
<organism evidence="4 5">
    <name type="scientific">Rhododendron simsii</name>
    <name type="common">Sims's rhododendron</name>
    <dbReference type="NCBI Taxonomy" id="118357"/>
    <lineage>
        <taxon>Eukaryota</taxon>
        <taxon>Viridiplantae</taxon>
        <taxon>Streptophyta</taxon>
        <taxon>Embryophyta</taxon>
        <taxon>Tracheophyta</taxon>
        <taxon>Spermatophyta</taxon>
        <taxon>Magnoliopsida</taxon>
        <taxon>eudicotyledons</taxon>
        <taxon>Gunneridae</taxon>
        <taxon>Pentapetalae</taxon>
        <taxon>asterids</taxon>
        <taxon>Ericales</taxon>
        <taxon>Ericaceae</taxon>
        <taxon>Ericoideae</taxon>
        <taxon>Rhodoreae</taxon>
        <taxon>Rhododendron</taxon>
    </lineage>
</organism>
<dbReference type="FunFam" id="3.40.50.2000:FF:000056">
    <property type="entry name" value="Glycosyltransferase"/>
    <property type="match status" value="1"/>
</dbReference>
<dbReference type="EMBL" id="WJXA01000004">
    <property type="protein sequence ID" value="KAF7145024.1"/>
    <property type="molecule type" value="Genomic_DNA"/>
</dbReference>
<protein>
    <recommendedName>
        <fullName evidence="6">Glycosyltransferase</fullName>
    </recommendedName>
</protein>
<dbReference type="Pfam" id="PF00201">
    <property type="entry name" value="UDPGT"/>
    <property type="match status" value="1"/>
</dbReference>
<name>A0A834H3V2_RHOSS</name>
<dbReference type="GO" id="GO:0035251">
    <property type="term" value="F:UDP-glucosyltransferase activity"/>
    <property type="evidence" value="ECO:0007669"/>
    <property type="project" value="InterPro"/>
</dbReference>
<keyword evidence="3" id="KW-0284">Flavonoid biosynthesis</keyword>
<dbReference type="PANTHER" id="PTHR48048:SF45">
    <property type="entry name" value="GLYCOSYLTRANSFERASE"/>
    <property type="match status" value="1"/>
</dbReference>
<dbReference type="PANTHER" id="PTHR48048">
    <property type="entry name" value="GLYCOSYLTRANSFERASE"/>
    <property type="match status" value="1"/>
</dbReference>
<dbReference type="SUPFAM" id="SSF53756">
    <property type="entry name" value="UDP-Glycosyltransferase/glycogen phosphorylase"/>
    <property type="match status" value="1"/>
</dbReference>
<proteinExistence type="inferred from homology"/>
<dbReference type="Proteomes" id="UP000626092">
    <property type="component" value="Unassembled WGS sequence"/>
</dbReference>
<dbReference type="Gene3D" id="3.40.50.2000">
    <property type="entry name" value="Glycogen Phosphorylase B"/>
    <property type="match status" value="2"/>
</dbReference>
<evidence type="ECO:0008006" key="6">
    <source>
        <dbReference type="Google" id="ProtNLM"/>
    </source>
</evidence>
<evidence type="ECO:0000313" key="5">
    <source>
        <dbReference type="Proteomes" id="UP000626092"/>
    </source>
</evidence>
<reference evidence="4" key="1">
    <citation type="submission" date="2019-11" db="EMBL/GenBank/DDBJ databases">
        <authorList>
            <person name="Liu Y."/>
            <person name="Hou J."/>
            <person name="Li T.-Q."/>
            <person name="Guan C.-H."/>
            <person name="Wu X."/>
            <person name="Wu H.-Z."/>
            <person name="Ling F."/>
            <person name="Zhang R."/>
            <person name="Shi X.-G."/>
            <person name="Ren J.-P."/>
            <person name="Chen E.-F."/>
            <person name="Sun J.-M."/>
        </authorList>
    </citation>
    <scope>NUCLEOTIDE SEQUENCE</scope>
    <source>
        <strain evidence="4">Adult_tree_wgs_1</strain>
        <tissue evidence="4">Leaves</tissue>
    </source>
</reference>
<evidence type="ECO:0000256" key="2">
    <source>
        <dbReference type="ARBA" id="ARBA00022679"/>
    </source>
</evidence>
<dbReference type="AlphaFoldDB" id="A0A834H3V2"/>
<dbReference type="OrthoDB" id="5835829at2759"/>
<evidence type="ECO:0000256" key="1">
    <source>
        <dbReference type="ARBA" id="ARBA00009995"/>
    </source>
</evidence>
<comment type="similarity">
    <text evidence="1">Belongs to the UDP-glycosyltransferase family.</text>
</comment>
<keyword evidence="2" id="KW-0808">Transferase</keyword>
<accession>A0A834H3V2</accession>
<evidence type="ECO:0000256" key="3">
    <source>
        <dbReference type="ARBA" id="ARBA00023241"/>
    </source>
</evidence>
<dbReference type="InterPro" id="IPR002213">
    <property type="entry name" value="UDP_glucos_trans"/>
</dbReference>
<comment type="caution">
    <text evidence="4">The sequence shown here is derived from an EMBL/GenBank/DDBJ whole genome shotgun (WGS) entry which is preliminary data.</text>
</comment>